<dbReference type="PROSITE" id="PS51257">
    <property type="entry name" value="PROKAR_LIPOPROTEIN"/>
    <property type="match status" value="1"/>
</dbReference>
<keyword evidence="1" id="KW-0732">Signal</keyword>
<reference evidence="2 3" key="1">
    <citation type="submission" date="2019-02" db="EMBL/GenBank/DDBJ databases">
        <title>Deep-cultivation of Planctomycetes and their phenomic and genomic characterization uncovers novel biology.</title>
        <authorList>
            <person name="Wiegand S."/>
            <person name="Jogler M."/>
            <person name="Boedeker C."/>
            <person name="Pinto D."/>
            <person name="Vollmers J."/>
            <person name="Rivas-Marin E."/>
            <person name="Kohn T."/>
            <person name="Peeters S.H."/>
            <person name="Heuer A."/>
            <person name="Rast P."/>
            <person name="Oberbeckmann S."/>
            <person name="Bunk B."/>
            <person name="Jeske O."/>
            <person name="Meyerdierks A."/>
            <person name="Storesund J.E."/>
            <person name="Kallscheuer N."/>
            <person name="Luecker S."/>
            <person name="Lage O.M."/>
            <person name="Pohl T."/>
            <person name="Merkel B.J."/>
            <person name="Hornburger P."/>
            <person name="Mueller R.-W."/>
            <person name="Bruemmer F."/>
            <person name="Labrenz M."/>
            <person name="Spormann A.M."/>
            <person name="Op Den Camp H."/>
            <person name="Overmann J."/>
            <person name="Amann R."/>
            <person name="Jetten M.S.M."/>
            <person name="Mascher T."/>
            <person name="Medema M.H."/>
            <person name="Devos D.P."/>
            <person name="Kaster A.-K."/>
            <person name="Ovreas L."/>
            <person name="Rohde M."/>
            <person name="Galperin M.Y."/>
            <person name="Jogler C."/>
        </authorList>
    </citation>
    <scope>NUCLEOTIDE SEQUENCE [LARGE SCALE GENOMIC DNA]</scope>
    <source>
        <strain evidence="2 3">Pla108</strain>
    </source>
</reference>
<dbReference type="OrthoDB" id="287786at2"/>
<name>A0A5C6AJS0_9BACT</name>
<feature type="signal peptide" evidence="1">
    <location>
        <begin position="1"/>
        <end position="19"/>
    </location>
</feature>
<dbReference type="RefSeq" id="WP_146443255.1">
    <property type="nucleotide sequence ID" value="NZ_SJPR01000001.1"/>
</dbReference>
<comment type="caution">
    <text evidence="2">The sequence shown here is derived from an EMBL/GenBank/DDBJ whole genome shotgun (WGS) entry which is preliminary data.</text>
</comment>
<sequence precursor="true">MPHARLLLSLLLFAPLGLAGCADGPVKPDPAAVKTLRETFVLSDEPAAAVTPLAWREAQEADQEAEESPSDRVVLTGMVGGMPNPWGAENELEFPWKAGEATFFLVDPATAEEFSSHATEEGIEHAEDCPFCSREAATKTTSIAVVTFPSTDDPSKPAAVDARDLFGLKEGDTVVVQGIASVKGGVLMVAADGLYRQP</sequence>
<feature type="chain" id="PRO_5022824523" description="Lipoprotein" evidence="1">
    <location>
        <begin position="20"/>
        <end position="198"/>
    </location>
</feature>
<organism evidence="2 3">
    <name type="scientific">Botrimarina colliarenosi</name>
    <dbReference type="NCBI Taxonomy" id="2528001"/>
    <lineage>
        <taxon>Bacteria</taxon>
        <taxon>Pseudomonadati</taxon>
        <taxon>Planctomycetota</taxon>
        <taxon>Planctomycetia</taxon>
        <taxon>Pirellulales</taxon>
        <taxon>Lacipirellulaceae</taxon>
        <taxon>Botrimarina</taxon>
    </lineage>
</organism>
<evidence type="ECO:0000313" key="2">
    <source>
        <dbReference type="EMBL" id="TWT99879.1"/>
    </source>
</evidence>
<proteinExistence type="predicted"/>
<evidence type="ECO:0000256" key="1">
    <source>
        <dbReference type="SAM" id="SignalP"/>
    </source>
</evidence>
<evidence type="ECO:0000313" key="3">
    <source>
        <dbReference type="Proteomes" id="UP000317421"/>
    </source>
</evidence>
<dbReference type="AlphaFoldDB" id="A0A5C6AJS0"/>
<protein>
    <recommendedName>
        <fullName evidence="4">Lipoprotein</fullName>
    </recommendedName>
</protein>
<dbReference type="Proteomes" id="UP000317421">
    <property type="component" value="Unassembled WGS sequence"/>
</dbReference>
<dbReference type="EMBL" id="SJPR01000001">
    <property type="protein sequence ID" value="TWT99879.1"/>
    <property type="molecule type" value="Genomic_DNA"/>
</dbReference>
<keyword evidence="3" id="KW-1185">Reference proteome</keyword>
<evidence type="ECO:0008006" key="4">
    <source>
        <dbReference type="Google" id="ProtNLM"/>
    </source>
</evidence>
<gene>
    <name evidence="2" type="ORF">Pla108_08220</name>
</gene>
<accession>A0A5C6AJS0</accession>